<evidence type="ECO:0000313" key="4">
    <source>
        <dbReference type="EMBL" id="OQD53881.1"/>
    </source>
</evidence>
<keyword evidence="1" id="KW-0560">Oxidoreductase</keyword>
<feature type="domain" description="Acyl-CoA dehydrogenase C-terminal" evidence="3">
    <location>
        <begin position="239"/>
        <end position="367"/>
    </location>
</feature>
<dbReference type="PIRSF" id="PIRSF016578">
    <property type="entry name" value="HsaA"/>
    <property type="match status" value="1"/>
</dbReference>
<dbReference type="PANTHER" id="PTHR43884">
    <property type="entry name" value="ACYL-COA DEHYDROGENASE"/>
    <property type="match status" value="1"/>
</dbReference>
<dbReference type="InterPro" id="IPR013107">
    <property type="entry name" value="Acyl-CoA_DH_C"/>
</dbReference>
<dbReference type="GO" id="GO:0003995">
    <property type="term" value="F:acyl-CoA dehydrogenase activity"/>
    <property type="evidence" value="ECO:0007669"/>
    <property type="project" value="TreeGrafter"/>
</dbReference>
<gene>
    <name evidence="4" type="ORF">BM536_026990</name>
</gene>
<proteinExistence type="predicted"/>
<dbReference type="Pfam" id="PF02771">
    <property type="entry name" value="Acyl-CoA_dh_N"/>
    <property type="match status" value="1"/>
</dbReference>
<dbReference type="OrthoDB" id="3404950at2"/>
<dbReference type="PANTHER" id="PTHR43884:SF25">
    <property type="entry name" value="ACYL-COA DEHYDROGENASE YDBM-RELATED"/>
    <property type="match status" value="1"/>
</dbReference>
<accession>A0A1V6MN31</accession>
<dbReference type="Pfam" id="PF08028">
    <property type="entry name" value="Acyl-CoA_dh_2"/>
    <property type="match status" value="1"/>
</dbReference>
<feature type="domain" description="Acyl-CoA dehydrogenase/oxidase N-terminal" evidence="2">
    <location>
        <begin position="25"/>
        <end position="94"/>
    </location>
</feature>
<dbReference type="InterPro" id="IPR009100">
    <property type="entry name" value="AcylCoA_DH/oxidase_NM_dom_sf"/>
</dbReference>
<dbReference type="InterPro" id="IPR046373">
    <property type="entry name" value="Acyl-CoA_Oxase/DH_mid-dom_sf"/>
</dbReference>
<dbReference type="InterPro" id="IPR013786">
    <property type="entry name" value="AcylCoA_DH/ox_N"/>
</dbReference>
<dbReference type="InterPro" id="IPR036250">
    <property type="entry name" value="AcylCo_DH-like_C"/>
</dbReference>
<dbReference type="STRING" id="114686.BM536_026990"/>
<organism evidence="4 5">
    <name type="scientific">Streptomyces phaeoluteigriseus</name>
    <dbReference type="NCBI Taxonomy" id="114686"/>
    <lineage>
        <taxon>Bacteria</taxon>
        <taxon>Bacillati</taxon>
        <taxon>Actinomycetota</taxon>
        <taxon>Actinomycetes</taxon>
        <taxon>Kitasatosporales</taxon>
        <taxon>Streptomycetaceae</taxon>
        <taxon>Streptomyces</taxon>
        <taxon>Streptomyces aurantiacus group</taxon>
    </lineage>
</organism>
<evidence type="ECO:0000256" key="1">
    <source>
        <dbReference type="ARBA" id="ARBA00023002"/>
    </source>
</evidence>
<dbReference type="Gene3D" id="1.10.540.10">
    <property type="entry name" value="Acyl-CoA dehydrogenase/oxidase, N-terminal domain"/>
    <property type="match status" value="1"/>
</dbReference>
<evidence type="ECO:0000313" key="5">
    <source>
        <dbReference type="Proteomes" id="UP000184286"/>
    </source>
</evidence>
<evidence type="ECO:0000259" key="2">
    <source>
        <dbReference type="Pfam" id="PF02771"/>
    </source>
</evidence>
<dbReference type="Gene3D" id="2.40.110.10">
    <property type="entry name" value="Butyryl-CoA Dehydrogenase, subunit A, domain 2"/>
    <property type="match status" value="1"/>
</dbReference>
<dbReference type="EMBL" id="MPOH02000016">
    <property type="protein sequence ID" value="OQD53881.1"/>
    <property type="molecule type" value="Genomic_DNA"/>
</dbReference>
<comment type="caution">
    <text evidence="4">The sequence shown here is derived from an EMBL/GenBank/DDBJ whole genome shotgun (WGS) entry which is preliminary data.</text>
</comment>
<dbReference type="SUPFAM" id="SSF47203">
    <property type="entry name" value="Acyl-CoA dehydrogenase C-terminal domain-like"/>
    <property type="match status" value="1"/>
</dbReference>
<evidence type="ECO:0000259" key="3">
    <source>
        <dbReference type="Pfam" id="PF08028"/>
    </source>
</evidence>
<sequence>MVATEKDFLKVLEAIREIAPTLRGNGRRAEEENWIPRTNIELLESTGLFGAAVPERFGGLDLPAEQQAALLTETARACGSTGWVSVVWVTTAWMATLYPDTAQEEVFADGKVRISGGFTPSGTLVPTEGGYVLNGSWRFNTGVLGAHWNVCTALVEHEDGQVEEVFPLVPTGELTTADDWDVFGAAGTGSVTSTAKDVFVPAHRVVDAAVYESATADRWNAHLTGRNYSLFSYILAVTTSVFIGLAKAALDEFAARLPGKGITYTNWSEQKEHPHIQFQVAMAANKIASCEGLQRALLETVQRRADDGEQMTLEEKATVRGQLAFVAQTTKEAVAMLLTLSPASSITRGMALQRIHRDITALSLHGLLAPIGSLEAQGRVLLGLEPGTDYL</sequence>
<name>A0A1V6MN31_9ACTN</name>
<dbReference type="SUPFAM" id="SSF56645">
    <property type="entry name" value="Acyl-CoA dehydrogenase NM domain-like"/>
    <property type="match status" value="1"/>
</dbReference>
<dbReference type="AlphaFoldDB" id="A0A1V6MN31"/>
<dbReference type="Proteomes" id="UP000184286">
    <property type="component" value="Unassembled WGS sequence"/>
</dbReference>
<dbReference type="Gene3D" id="1.20.140.10">
    <property type="entry name" value="Butyryl-CoA Dehydrogenase, subunit A, domain 3"/>
    <property type="match status" value="1"/>
</dbReference>
<reference evidence="4 5" key="2">
    <citation type="submission" date="2017-02" db="EMBL/GenBank/DDBJ databases">
        <title>Draft genome sequence of Streptomyces phaeoluteigriseus type strain DSM41896.</title>
        <authorList>
            <person name="Salih T.S."/>
            <person name="Algora Gallardo L."/>
            <person name="Melo Santos T."/>
            <person name="Filgueira Martinez S."/>
            <person name="Herron P.R."/>
        </authorList>
    </citation>
    <scope>NUCLEOTIDE SEQUENCE [LARGE SCALE GENOMIC DNA]</scope>
    <source>
        <strain evidence="4 5">DSM 41896</strain>
    </source>
</reference>
<protein>
    <submittedName>
        <fullName evidence="4">Acyl-CoA dehydrogenase</fullName>
    </submittedName>
</protein>
<reference evidence="5" key="1">
    <citation type="submission" date="2016-11" db="EMBL/GenBank/DDBJ databases">
        <authorList>
            <person name="Schniete J.K."/>
            <person name="Salih T."/>
            <person name="Algora Gallardo L."/>
            <person name="Martinez Fernandez S."/>
            <person name="Herron P.R."/>
        </authorList>
    </citation>
    <scope>NUCLEOTIDE SEQUENCE [LARGE SCALE GENOMIC DNA]</scope>
    <source>
        <strain evidence="5">DSM 41896</strain>
    </source>
</reference>
<dbReference type="InterPro" id="IPR037069">
    <property type="entry name" value="AcylCoA_DH/ox_N_sf"/>
</dbReference>
<dbReference type="GO" id="GO:0050660">
    <property type="term" value="F:flavin adenine dinucleotide binding"/>
    <property type="evidence" value="ECO:0007669"/>
    <property type="project" value="InterPro"/>
</dbReference>